<sequence>MWLTGRLGKQVAITKAKVDFSGVMCLPPSAIAGNGLDGGGAGENDDEPVLVSLSAAPSPQSEAVANELQELSLQPELTLNLHHGRNPNLPPLSERKNGSADRGSQWPRSRLMGAAGSGVGRGTYWPPPPAASHGLGRQELDTIFCCDHTSTVKSPVDILVGLEPEECGPSPEDELIDKEVEADDNVQPTAGSPGGSSSQELFSTPEMTRQLQSGKQEAGEQIPGK</sequence>
<feature type="compositionally biased region" description="Polar residues" evidence="1">
    <location>
        <begin position="186"/>
        <end position="215"/>
    </location>
</feature>
<evidence type="ECO:0000256" key="1">
    <source>
        <dbReference type="SAM" id="MobiDB-lite"/>
    </source>
</evidence>
<name>M7BVK1_CHEMY</name>
<feature type="region of interest" description="Disordered" evidence="1">
    <location>
        <begin position="164"/>
        <end position="225"/>
    </location>
</feature>
<evidence type="ECO:0000313" key="3">
    <source>
        <dbReference type="Proteomes" id="UP000031443"/>
    </source>
</evidence>
<accession>M7BVK1</accession>
<dbReference type="AlphaFoldDB" id="M7BVK1"/>
<evidence type="ECO:0000313" key="2">
    <source>
        <dbReference type="EMBL" id="EMP41846.1"/>
    </source>
</evidence>
<proteinExistence type="predicted"/>
<feature type="region of interest" description="Disordered" evidence="1">
    <location>
        <begin position="80"/>
        <end position="133"/>
    </location>
</feature>
<dbReference type="EMBL" id="KB481965">
    <property type="protein sequence ID" value="EMP41846.1"/>
    <property type="molecule type" value="Genomic_DNA"/>
</dbReference>
<dbReference type="STRING" id="8469.M7BVK1"/>
<protein>
    <submittedName>
        <fullName evidence="2">Uncharacterized protein</fullName>
    </submittedName>
</protein>
<dbReference type="Proteomes" id="UP000031443">
    <property type="component" value="Unassembled WGS sequence"/>
</dbReference>
<feature type="compositionally biased region" description="Acidic residues" evidence="1">
    <location>
        <begin position="164"/>
        <end position="184"/>
    </location>
</feature>
<gene>
    <name evidence="2" type="ORF">UY3_00881</name>
</gene>
<organism evidence="2 3">
    <name type="scientific">Chelonia mydas</name>
    <name type="common">Green sea-turtle</name>
    <name type="synonym">Chelonia agassizi</name>
    <dbReference type="NCBI Taxonomy" id="8469"/>
    <lineage>
        <taxon>Eukaryota</taxon>
        <taxon>Metazoa</taxon>
        <taxon>Chordata</taxon>
        <taxon>Craniata</taxon>
        <taxon>Vertebrata</taxon>
        <taxon>Euteleostomi</taxon>
        <taxon>Archelosauria</taxon>
        <taxon>Testudinata</taxon>
        <taxon>Testudines</taxon>
        <taxon>Cryptodira</taxon>
        <taxon>Durocryptodira</taxon>
        <taxon>Americhelydia</taxon>
        <taxon>Chelonioidea</taxon>
        <taxon>Cheloniidae</taxon>
        <taxon>Chelonia</taxon>
    </lineage>
</organism>
<reference evidence="3" key="1">
    <citation type="journal article" date="2013" name="Nat. Genet.">
        <title>The draft genomes of soft-shell turtle and green sea turtle yield insights into the development and evolution of the turtle-specific body plan.</title>
        <authorList>
            <person name="Wang Z."/>
            <person name="Pascual-Anaya J."/>
            <person name="Zadissa A."/>
            <person name="Li W."/>
            <person name="Niimura Y."/>
            <person name="Huang Z."/>
            <person name="Li C."/>
            <person name="White S."/>
            <person name="Xiong Z."/>
            <person name="Fang D."/>
            <person name="Wang B."/>
            <person name="Ming Y."/>
            <person name="Chen Y."/>
            <person name="Zheng Y."/>
            <person name="Kuraku S."/>
            <person name="Pignatelli M."/>
            <person name="Herrero J."/>
            <person name="Beal K."/>
            <person name="Nozawa M."/>
            <person name="Li Q."/>
            <person name="Wang J."/>
            <person name="Zhang H."/>
            <person name="Yu L."/>
            <person name="Shigenobu S."/>
            <person name="Wang J."/>
            <person name="Liu J."/>
            <person name="Flicek P."/>
            <person name="Searle S."/>
            <person name="Wang J."/>
            <person name="Kuratani S."/>
            <person name="Yin Y."/>
            <person name="Aken B."/>
            <person name="Zhang G."/>
            <person name="Irie N."/>
        </authorList>
    </citation>
    <scope>NUCLEOTIDE SEQUENCE [LARGE SCALE GENOMIC DNA]</scope>
</reference>
<keyword evidence="3" id="KW-1185">Reference proteome</keyword>